<dbReference type="NCBIfam" id="TIGR01730">
    <property type="entry name" value="RND_mfp"/>
    <property type="match status" value="1"/>
</dbReference>
<dbReference type="Pfam" id="PF25967">
    <property type="entry name" value="RND-MFP_C"/>
    <property type="match status" value="1"/>
</dbReference>
<sequence precursor="true">MKLKLFAGIIAVVLVAAGGYYYLHATGAEKGAQTEAQQSQQRPATPVDVYTVRAQDLSVSKDLSGRTSSFRIAEIRPQVSGIIKERLFTEGSVVQKGDQLYQIDPDTYEAALASANASLMQAEASLLAAKPKAERYAELVKVGGVSQQEFDDAKAASKQAEASVAVAKAAVKTARINLEYTKVFSPISGRIGKSSVTEGALVTANQTAALATIQNLDQIYVDVNQSSSEVRRLKTAMAASAVKPSVKLYIEGDTEPYAYEGDFQFTDITVDETTGMVNLRILFPNPEMDLLPGLFVKARVSQEVIKGAILVPQRSVMRNPNGSVYVWVAGADNKVEVRNIEIADAYEDKWIVQNGIKDGDRVLVNGFQKTGPGAVVSPTEVTSN</sequence>
<dbReference type="FunCoup" id="D4H2H2">
    <property type="interactions" value="400"/>
</dbReference>
<dbReference type="STRING" id="522772.Dacet_0229"/>
<dbReference type="Pfam" id="PF25917">
    <property type="entry name" value="BSH_RND"/>
    <property type="match status" value="1"/>
</dbReference>
<dbReference type="FunFam" id="2.40.420.20:FF:000001">
    <property type="entry name" value="Efflux RND transporter periplasmic adaptor subunit"/>
    <property type="match status" value="1"/>
</dbReference>
<dbReference type="PANTHER" id="PTHR30158">
    <property type="entry name" value="ACRA/E-RELATED COMPONENT OF DRUG EFFLUX TRANSPORTER"/>
    <property type="match status" value="1"/>
</dbReference>
<evidence type="ECO:0000313" key="7">
    <source>
        <dbReference type="EMBL" id="ADD67033.1"/>
    </source>
</evidence>
<dbReference type="InterPro" id="IPR058626">
    <property type="entry name" value="MdtA-like_b-barrel"/>
</dbReference>
<dbReference type="GO" id="GO:0046677">
    <property type="term" value="P:response to antibiotic"/>
    <property type="evidence" value="ECO:0007669"/>
    <property type="project" value="TreeGrafter"/>
</dbReference>
<comment type="subcellular location">
    <subcellularLocation>
        <location evidence="1">Cell envelope</location>
    </subcellularLocation>
</comment>
<dbReference type="Gene3D" id="2.40.50.100">
    <property type="match status" value="1"/>
</dbReference>
<dbReference type="HOGENOM" id="CLU_018816_2_1_0"/>
<evidence type="ECO:0000259" key="4">
    <source>
        <dbReference type="Pfam" id="PF25917"/>
    </source>
</evidence>
<dbReference type="Pfam" id="PF25944">
    <property type="entry name" value="Beta-barrel_RND"/>
    <property type="match status" value="1"/>
</dbReference>
<dbReference type="OrthoDB" id="9772050at2"/>
<reference evidence="7 8" key="1">
    <citation type="journal article" date="2010" name="Stand. Genomic Sci.">
        <title>Complete genome sequence of Denitrovibrio acetiphilus type strain (N2460).</title>
        <authorList>
            <person name="Kiss H."/>
            <person name="Lang E."/>
            <person name="Lapidus A."/>
            <person name="Copeland A."/>
            <person name="Nolan M."/>
            <person name="Glavina Del Rio T."/>
            <person name="Chen F."/>
            <person name="Lucas S."/>
            <person name="Tice H."/>
            <person name="Cheng J.F."/>
            <person name="Han C."/>
            <person name="Goodwin L."/>
            <person name="Pitluck S."/>
            <person name="Liolios K."/>
            <person name="Pati A."/>
            <person name="Ivanova N."/>
            <person name="Mavromatis K."/>
            <person name="Chen A."/>
            <person name="Palaniappan K."/>
            <person name="Land M."/>
            <person name="Hauser L."/>
            <person name="Chang Y.J."/>
            <person name="Jeffries C.D."/>
            <person name="Detter J.C."/>
            <person name="Brettin T."/>
            <person name="Spring S."/>
            <person name="Rohde M."/>
            <person name="Goker M."/>
            <person name="Woyke T."/>
            <person name="Bristow J."/>
            <person name="Eisen J.A."/>
            <person name="Markowitz V."/>
            <person name="Hugenholtz P."/>
            <person name="Kyrpides N.C."/>
            <person name="Klenk H.P."/>
        </authorList>
    </citation>
    <scope>NUCLEOTIDE SEQUENCE [LARGE SCALE GENOMIC DNA]</scope>
    <source>
        <strain evidence="8">DSM 12809 / NBRC 114555 / N2460</strain>
    </source>
</reference>
<dbReference type="AlphaFoldDB" id="D4H2H2"/>
<organism evidence="7 8">
    <name type="scientific">Denitrovibrio acetiphilus (strain DSM 12809 / NBRC 114555 / N2460)</name>
    <dbReference type="NCBI Taxonomy" id="522772"/>
    <lineage>
        <taxon>Bacteria</taxon>
        <taxon>Pseudomonadati</taxon>
        <taxon>Deferribacterota</taxon>
        <taxon>Deferribacteres</taxon>
        <taxon>Deferribacterales</taxon>
        <taxon>Geovibrionaceae</taxon>
        <taxon>Denitrovibrio</taxon>
    </lineage>
</organism>
<accession>D4H2H2</accession>
<evidence type="ECO:0000256" key="2">
    <source>
        <dbReference type="ARBA" id="ARBA00009477"/>
    </source>
</evidence>
<evidence type="ECO:0000259" key="3">
    <source>
        <dbReference type="Pfam" id="PF25876"/>
    </source>
</evidence>
<evidence type="ECO:0000256" key="1">
    <source>
        <dbReference type="ARBA" id="ARBA00004196"/>
    </source>
</evidence>
<dbReference type="KEGG" id="dap:Dacet_0229"/>
<dbReference type="InterPro" id="IPR058624">
    <property type="entry name" value="MdtA-like_HH"/>
</dbReference>
<dbReference type="Gene3D" id="1.10.287.470">
    <property type="entry name" value="Helix hairpin bin"/>
    <property type="match status" value="1"/>
</dbReference>
<feature type="domain" description="Multidrug resistance protein MdtA-like barrel-sandwich hybrid" evidence="4">
    <location>
        <begin position="71"/>
        <end position="214"/>
    </location>
</feature>
<dbReference type="InParanoid" id="D4H2H2"/>
<evidence type="ECO:0000313" key="8">
    <source>
        <dbReference type="Proteomes" id="UP000002012"/>
    </source>
</evidence>
<dbReference type="eggNOG" id="COG0845">
    <property type="taxonomic scope" value="Bacteria"/>
</dbReference>
<feature type="domain" description="Multidrug resistance protein MdtA-like alpha-helical hairpin" evidence="3">
    <location>
        <begin position="112"/>
        <end position="181"/>
    </location>
</feature>
<protein>
    <submittedName>
        <fullName evidence="7">Efflux transporter, RND family, MFP subunit</fullName>
    </submittedName>
</protein>
<name>D4H2H2_DENA2</name>
<dbReference type="RefSeq" id="WP_013009578.1">
    <property type="nucleotide sequence ID" value="NC_013943.1"/>
</dbReference>
<comment type="similarity">
    <text evidence="2">Belongs to the membrane fusion protein (MFP) (TC 8.A.1) family.</text>
</comment>
<feature type="domain" description="Multidrug resistance protein MdtA-like beta-barrel" evidence="5">
    <location>
        <begin position="219"/>
        <end position="302"/>
    </location>
</feature>
<keyword evidence="8" id="KW-1185">Reference proteome</keyword>
<dbReference type="Pfam" id="PF25876">
    <property type="entry name" value="HH_MFP_RND"/>
    <property type="match status" value="1"/>
</dbReference>
<dbReference type="SUPFAM" id="SSF111369">
    <property type="entry name" value="HlyD-like secretion proteins"/>
    <property type="match status" value="1"/>
</dbReference>
<proteinExistence type="inferred from homology"/>
<dbReference type="PaxDb" id="522772-Dacet_0229"/>
<dbReference type="GO" id="GO:0022857">
    <property type="term" value="F:transmembrane transporter activity"/>
    <property type="evidence" value="ECO:0007669"/>
    <property type="project" value="InterPro"/>
</dbReference>
<evidence type="ECO:0000259" key="6">
    <source>
        <dbReference type="Pfam" id="PF25967"/>
    </source>
</evidence>
<dbReference type="Proteomes" id="UP000002012">
    <property type="component" value="Chromosome"/>
</dbReference>
<dbReference type="GO" id="GO:0005886">
    <property type="term" value="C:plasma membrane"/>
    <property type="evidence" value="ECO:0007669"/>
    <property type="project" value="UniProtKB-SubCell"/>
</dbReference>
<dbReference type="InterPro" id="IPR006143">
    <property type="entry name" value="RND_pump_MFP"/>
</dbReference>
<gene>
    <name evidence="7" type="ordered locus">Dacet_0229</name>
</gene>
<dbReference type="Gene3D" id="2.40.30.170">
    <property type="match status" value="1"/>
</dbReference>
<evidence type="ECO:0000259" key="5">
    <source>
        <dbReference type="Pfam" id="PF25944"/>
    </source>
</evidence>
<feature type="domain" description="Multidrug resistance protein MdtA-like C-terminal permuted SH3" evidence="6">
    <location>
        <begin position="308"/>
        <end position="369"/>
    </location>
</feature>
<dbReference type="EMBL" id="CP001968">
    <property type="protein sequence ID" value="ADD67033.1"/>
    <property type="molecule type" value="Genomic_DNA"/>
</dbReference>
<dbReference type="InterPro" id="IPR058625">
    <property type="entry name" value="MdtA-like_BSH"/>
</dbReference>
<dbReference type="InterPro" id="IPR058627">
    <property type="entry name" value="MdtA-like_C"/>
</dbReference>
<dbReference type="Gene3D" id="2.40.420.20">
    <property type="match status" value="1"/>
</dbReference>
<dbReference type="PANTHER" id="PTHR30158:SF3">
    <property type="entry name" value="MULTIDRUG EFFLUX PUMP SUBUNIT ACRA-RELATED"/>
    <property type="match status" value="1"/>
</dbReference>